<accession>A0A7V0T3V2</accession>
<keyword evidence="2 10" id="KW-0436">Ligase</keyword>
<feature type="non-terminal residue" evidence="10">
    <location>
        <position position="144"/>
    </location>
</feature>
<evidence type="ECO:0000256" key="7">
    <source>
        <dbReference type="ARBA" id="ARBA00023211"/>
    </source>
</evidence>
<comment type="catalytic activity">
    <reaction evidence="8">
        <text>a 3'-end 3'-phospho-ribonucleotide-RNA + a 5'-end dephospho-ribonucleoside-RNA + GTP = a ribonucleotidyl-ribonucleotide-RNA + GMP + diphosphate</text>
        <dbReference type="Rhea" id="RHEA:68076"/>
        <dbReference type="Rhea" id="RHEA-COMP:10463"/>
        <dbReference type="Rhea" id="RHEA-COMP:13936"/>
        <dbReference type="Rhea" id="RHEA-COMP:17355"/>
        <dbReference type="ChEBI" id="CHEBI:33019"/>
        <dbReference type="ChEBI" id="CHEBI:37565"/>
        <dbReference type="ChEBI" id="CHEBI:58115"/>
        <dbReference type="ChEBI" id="CHEBI:83062"/>
        <dbReference type="ChEBI" id="CHEBI:138284"/>
        <dbReference type="ChEBI" id="CHEBI:173118"/>
        <dbReference type="EC" id="6.5.1.8"/>
    </reaction>
</comment>
<sequence>MAWNGPLERLDENRLRIPKEHRPGMRVDGIIYADAALEPGIKADQAPEQVANVATLPGIVGSSLAMPDIHWGYGFPIGGVAAFDTRDGVISPGGVGYDINCGVRLLRTNLERRELDDGIIGRLVAAMYEGVPSGVGSKGRIRIN</sequence>
<evidence type="ECO:0000256" key="6">
    <source>
        <dbReference type="ARBA" id="ARBA00023134"/>
    </source>
</evidence>
<dbReference type="SUPFAM" id="SSF103365">
    <property type="entry name" value="Hypothetical protein PH1602"/>
    <property type="match status" value="1"/>
</dbReference>
<dbReference type="Pfam" id="PF01139">
    <property type="entry name" value="RtcB"/>
    <property type="match status" value="1"/>
</dbReference>
<comment type="caution">
    <text evidence="10">The sequence shown here is derived from an EMBL/GenBank/DDBJ whole genome shotgun (WGS) entry which is preliminary data.</text>
</comment>
<proteinExistence type="predicted"/>
<dbReference type="PANTHER" id="PTHR11118">
    <property type="entry name" value="RNA-SPLICING LIGASE RTCB HOMOLOG"/>
    <property type="match status" value="1"/>
</dbReference>
<dbReference type="EC" id="6.5.1.8" evidence="1"/>
<feature type="binding site" evidence="9">
    <location>
        <position position="98"/>
    </location>
    <ligand>
        <name>Mn(2+)</name>
        <dbReference type="ChEBI" id="CHEBI:29035"/>
        <label>1</label>
    </ligand>
</feature>
<keyword evidence="5" id="KW-0692">RNA repair</keyword>
<dbReference type="Gene3D" id="3.90.1860.10">
    <property type="entry name" value="tRNA-splicing ligase RtcB"/>
    <property type="match status" value="1"/>
</dbReference>
<keyword evidence="3 9" id="KW-0479">Metal-binding</keyword>
<gene>
    <name evidence="10" type="ORF">ENN51_00425</name>
</gene>
<dbReference type="EMBL" id="DSBX01000012">
    <property type="protein sequence ID" value="HDQ98739.1"/>
    <property type="molecule type" value="Genomic_DNA"/>
</dbReference>
<dbReference type="PROSITE" id="PS01288">
    <property type="entry name" value="UPF0027"/>
    <property type="match status" value="1"/>
</dbReference>
<protein>
    <recommendedName>
        <fullName evidence="1">3'-phosphate/5'-hydroxy nucleic acid ligase</fullName>
        <ecNumber evidence="1">6.5.1.8</ecNumber>
    </recommendedName>
</protein>
<reference evidence="10" key="1">
    <citation type="journal article" date="2020" name="mSystems">
        <title>Genome- and Community-Level Interaction Insights into Carbon Utilization and Element Cycling Functions of Hydrothermarchaeota in Hydrothermal Sediment.</title>
        <authorList>
            <person name="Zhou Z."/>
            <person name="Liu Y."/>
            <person name="Xu W."/>
            <person name="Pan J."/>
            <person name="Luo Z.H."/>
            <person name="Li M."/>
        </authorList>
    </citation>
    <scope>NUCLEOTIDE SEQUENCE [LARGE SCALE GENOMIC DNA]</scope>
    <source>
        <strain evidence="10">SpSt-1182</strain>
    </source>
</reference>
<dbReference type="InterPro" id="IPR001233">
    <property type="entry name" value="RtcB"/>
</dbReference>
<evidence type="ECO:0000256" key="9">
    <source>
        <dbReference type="PIRSR" id="PIRSR601233-3"/>
    </source>
</evidence>
<name>A0A7V0T3V2_UNCW3</name>
<dbReference type="PANTHER" id="PTHR11118:SF1">
    <property type="entry name" value="RNA-SPLICING LIGASE RTCB HOMOLOG"/>
    <property type="match status" value="1"/>
</dbReference>
<dbReference type="GO" id="GO:0005525">
    <property type="term" value="F:GTP binding"/>
    <property type="evidence" value="ECO:0007669"/>
    <property type="project" value="UniProtKB-KW"/>
</dbReference>
<evidence type="ECO:0000256" key="3">
    <source>
        <dbReference type="ARBA" id="ARBA00022723"/>
    </source>
</evidence>
<dbReference type="GO" id="GO:0003972">
    <property type="term" value="F:RNA ligase (ATP) activity"/>
    <property type="evidence" value="ECO:0007669"/>
    <property type="project" value="TreeGrafter"/>
</dbReference>
<dbReference type="GO" id="GO:0046872">
    <property type="term" value="F:metal ion binding"/>
    <property type="evidence" value="ECO:0007669"/>
    <property type="project" value="UniProtKB-KW"/>
</dbReference>
<dbReference type="InterPro" id="IPR036025">
    <property type="entry name" value="RtcB-like_sf"/>
</dbReference>
<keyword evidence="4" id="KW-0547">Nucleotide-binding</keyword>
<evidence type="ECO:0000256" key="2">
    <source>
        <dbReference type="ARBA" id="ARBA00022598"/>
    </source>
</evidence>
<evidence type="ECO:0000256" key="1">
    <source>
        <dbReference type="ARBA" id="ARBA00012726"/>
    </source>
</evidence>
<keyword evidence="6" id="KW-0342">GTP-binding</keyword>
<dbReference type="GO" id="GO:0006396">
    <property type="term" value="P:RNA processing"/>
    <property type="evidence" value="ECO:0007669"/>
    <property type="project" value="InterPro"/>
</dbReference>
<dbReference type="GO" id="GO:0170057">
    <property type="term" value="F:RNA ligase (GTP) activity"/>
    <property type="evidence" value="ECO:0007669"/>
    <property type="project" value="UniProtKB-EC"/>
</dbReference>
<organism evidence="10">
    <name type="scientific">candidate division WOR-3 bacterium</name>
    <dbReference type="NCBI Taxonomy" id="2052148"/>
    <lineage>
        <taxon>Bacteria</taxon>
        <taxon>Bacteria division WOR-3</taxon>
    </lineage>
</organism>
<keyword evidence="7 9" id="KW-0464">Manganese</keyword>
<dbReference type="AlphaFoldDB" id="A0A7V0T3V2"/>
<dbReference type="GO" id="GO:0042245">
    <property type="term" value="P:RNA repair"/>
    <property type="evidence" value="ECO:0007669"/>
    <property type="project" value="UniProtKB-KW"/>
</dbReference>
<evidence type="ECO:0000256" key="5">
    <source>
        <dbReference type="ARBA" id="ARBA00022800"/>
    </source>
</evidence>
<evidence type="ECO:0000256" key="8">
    <source>
        <dbReference type="ARBA" id="ARBA00047746"/>
    </source>
</evidence>
<comment type="cofactor">
    <cofactor evidence="9">
        <name>Mn(2+)</name>
        <dbReference type="ChEBI" id="CHEBI:29035"/>
    </cofactor>
    <text evidence="9">Binds 2 manganese ions per subunit.</text>
</comment>
<evidence type="ECO:0000313" key="10">
    <source>
        <dbReference type="EMBL" id="HDQ98739.1"/>
    </source>
</evidence>
<dbReference type="Proteomes" id="UP000885672">
    <property type="component" value="Unassembled WGS sequence"/>
</dbReference>
<evidence type="ECO:0000256" key="4">
    <source>
        <dbReference type="ARBA" id="ARBA00022741"/>
    </source>
</evidence>